<dbReference type="PROSITE" id="PS50888">
    <property type="entry name" value="BHLH"/>
    <property type="match status" value="1"/>
</dbReference>
<evidence type="ECO:0000256" key="6">
    <source>
        <dbReference type="SAM" id="MobiDB-lite"/>
    </source>
</evidence>
<evidence type="ECO:0000313" key="9">
    <source>
        <dbReference type="Proteomes" id="UP000215902"/>
    </source>
</evidence>
<keyword evidence="9" id="KW-1185">Reference proteome</keyword>
<dbReference type="OrthoDB" id="10029128at2759"/>
<feature type="compositionally biased region" description="Polar residues" evidence="6">
    <location>
        <begin position="1"/>
        <end position="10"/>
    </location>
</feature>
<feature type="region of interest" description="Disordered" evidence="6">
    <location>
        <begin position="119"/>
        <end position="139"/>
    </location>
</feature>
<sequence length="364" mass="40388">SVGLIGNSQKGDPYHGSEKRSRREIANCNERRRMQSINSGFESLKTLLPTEDGEKLSKAAILQLTSKYIQHLVGENRRMRDQLSQMQQQQQHQQQPPQQPRNTDVLLAASDVALRKRKLPAAPDDSDGGGGGGGGGGGVYIGYFQQQGNHTIIRAQPQQQQQQQQHPTFQLAVKPDYEQFVIEPPVHQLQQHQQQQHQQHPLPTKPKRLEHLMMAIERIEGQSNLQQQEQNPNQSQSIAVSSEHRPCSTEAARCLLQQQQPQPAVMISPFTPQDTSQPADRQQQQQQQPIDDEDAAEKDSNLSLSSQRLVVVDLAAAAAAAAVESSPHSAAGSSDPDSPGQCRPRAIPHKYLHRPQVVQANRSN</sequence>
<dbReference type="Proteomes" id="UP000215902">
    <property type="component" value="Unassembled WGS sequence"/>
</dbReference>
<proteinExistence type="predicted"/>
<reference evidence="8 9" key="1">
    <citation type="submission" date="2017-06" db="EMBL/GenBank/DDBJ databases">
        <title>A platform for efficient transgenesis in Macrostomum lignano, a flatworm model organism for stem cell research.</title>
        <authorList>
            <person name="Berezikov E."/>
        </authorList>
    </citation>
    <scope>NUCLEOTIDE SEQUENCE [LARGE SCALE GENOMIC DNA]</scope>
    <source>
        <strain evidence="8">DV1</strain>
        <tissue evidence="8">Whole organism</tissue>
    </source>
</reference>
<evidence type="ECO:0000256" key="1">
    <source>
        <dbReference type="ARBA" id="ARBA00004123"/>
    </source>
</evidence>
<dbReference type="GO" id="GO:0000981">
    <property type="term" value="F:DNA-binding transcription factor activity, RNA polymerase II-specific"/>
    <property type="evidence" value="ECO:0007669"/>
    <property type="project" value="TreeGrafter"/>
</dbReference>
<accession>A0A267H124</accession>
<feature type="compositionally biased region" description="Polar residues" evidence="6">
    <location>
        <begin position="270"/>
        <end position="281"/>
    </location>
</feature>
<comment type="caution">
    <text evidence="8">The sequence shown here is derived from an EMBL/GenBank/DDBJ whole genome shotgun (WGS) entry which is preliminary data.</text>
</comment>
<keyword evidence="4" id="KW-0804">Transcription</keyword>
<dbReference type="InterPro" id="IPR011598">
    <property type="entry name" value="bHLH_dom"/>
</dbReference>
<keyword evidence="3" id="KW-0238">DNA-binding</keyword>
<gene>
    <name evidence="8" type="ORF">BOX15_Mlig008159g1</name>
</gene>
<dbReference type="GO" id="GO:0005634">
    <property type="term" value="C:nucleus"/>
    <property type="evidence" value="ECO:0007669"/>
    <property type="project" value="UniProtKB-SubCell"/>
</dbReference>
<feature type="region of interest" description="Disordered" evidence="6">
    <location>
        <begin position="1"/>
        <end position="27"/>
    </location>
</feature>
<name>A0A267H124_9PLAT</name>
<feature type="non-terminal residue" evidence="8">
    <location>
        <position position="1"/>
    </location>
</feature>
<feature type="compositionally biased region" description="Low complexity" evidence="6">
    <location>
        <begin position="224"/>
        <end position="237"/>
    </location>
</feature>
<comment type="subcellular location">
    <subcellularLocation>
        <location evidence="1">Nucleus</location>
    </subcellularLocation>
</comment>
<feature type="compositionally biased region" description="Polar residues" evidence="6">
    <location>
        <begin position="326"/>
        <end position="336"/>
    </location>
</feature>
<keyword evidence="2" id="KW-0805">Transcription regulation</keyword>
<feature type="compositionally biased region" description="Low complexity" evidence="6">
    <location>
        <begin position="85"/>
        <end position="96"/>
    </location>
</feature>
<dbReference type="STRING" id="282301.A0A267H124"/>
<evidence type="ECO:0000313" key="8">
    <source>
        <dbReference type="EMBL" id="PAA91955.1"/>
    </source>
</evidence>
<feature type="compositionally biased region" description="Gly residues" evidence="6">
    <location>
        <begin position="128"/>
        <end position="139"/>
    </location>
</feature>
<dbReference type="SUPFAM" id="SSF47459">
    <property type="entry name" value="HLH, helix-loop-helix DNA-binding domain"/>
    <property type="match status" value="1"/>
</dbReference>
<dbReference type="EMBL" id="NIVC01000068">
    <property type="protein sequence ID" value="PAA91955.1"/>
    <property type="molecule type" value="Genomic_DNA"/>
</dbReference>
<dbReference type="GO" id="GO:0046983">
    <property type="term" value="F:protein dimerization activity"/>
    <property type="evidence" value="ECO:0007669"/>
    <property type="project" value="InterPro"/>
</dbReference>
<dbReference type="GO" id="GO:0000978">
    <property type="term" value="F:RNA polymerase II cis-regulatory region sequence-specific DNA binding"/>
    <property type="evidence" value="ECO:0007669"/>
    <property type="project" value="TreeGrafter"/>
</dbReference>
<feature type="region of interest" description="Disordered" evidence="6">
    <location>
        <begin position="266"/>
        <end position="302"/>
    </location>
</feature>
<dbReference type="SMART" id="SM00353">
    <property type="entry name" value="HLH"/>
    <property type="match status" value="1"/>
</dbReference>
<evidence type="ECO:0000256" key="2">
    <source>
        <dbReference type="ARBA" id="ARBA00023015"/>
    </source>
</evidence>
<dbReference type="Pfam" id="PF00010">
    <property type="entry name" value="HLH"/>
    <property type="match status" value="1"/>
</dbReference>
<feature type="region of interest" description="Disordered" evidence="6">
    <location>
        <begin position="80"/>
        <end position="103"/>
    </location>
</feature>
<feature type="compositionally biased region" description="Basic and acidic residues" evidence="6">
    <location>
        <begin position="12"/>
        <end position="27"/>
    </location>
</feature>
<dbReference type="AlphaFoldDB" id="A0A267H124"/>
<organism evidence="8 9">
    <name type="scientific">Macrostomum lignano</name>
    <dbReference type="NCBI Taxonomy" id="282301"/>
    <lineage>
        <taxon>Eukaryota</taxon>
        <taxon>Metazoa</taxon>
        <taxon>Spiralia</taxon>
        <taxon>Lophotrochozoa</taxon>
        <taxon>Platyhelminthes</taxon>
        <taxon>Rhabditophora</taxon>
        <taxon>Macrostomorpha</taxon>
        <taxon>Macrostomida</taxon>
        <taxon>Macrostomidae</taxon>
        <taxon>Macrostomum</taxon>
    </lineage>
</organism>
<dbReference type="Gene3D" id="4.10.280.10">
    <property type="entry name" value="Helix-loop-helix DNA-binding domain"/>
    <property type="match status" value="1"/>
</dbReference>
<feature type="region of interest" description="Disordered" evidence="6">
    <location>
        <begin position="319"/>
        <end position="364"/>
    </location>
</feature>
<feature type="domain" description="BHLH" evidence="7">
    <location>
        <begin position="21"/>
        <end position="72"/>
    </location>
</feature>
<dbReference type="CDD" id="cd11419">
    <property type="entry name" value="bHLHzip_TFAP4"/>
    <property type="match status" value="1"/>
</dbReference>
<dbReference type="PANTHER" id="PTHR15741">
    <property type="entry name" value="BASIC HELIX-LOOP-HELIX ZIP TRANSCRIPTION FACTOR"/>
    <property type="match status" value="1"/>
</dbReference>
<dbReference type="PANTHER" id="PTHR15741:SF27">
    <property type="entry name" value="TRANSCRIPTION FACTOR AP-4"/>
    <property type="match status" value="1"/>
</dbReference>
<feature type="region of interest" description="Disordered" evidence="6">
    <location>
        <begin position="224"/>
        <end position="245"/>
    </location>
</feature>
<evidence type="ECO:0000256" key="3">
    <source>
        <dbReference type="ARBA" id="ARBA00023125"/>
    </source>
</evidence>
<keyword evidence="5" id="KW-0539">Nucleus</keyword>
<protein>
    <recommendedName>
        <fullName evidence="7">BHLH domain-containing protein</fullName>
    </recommendedName>
</protein>
<evidence type="ECO:0000256" key="4">
    <source>
        <dbReference type="ARBA" id="ARBA00023163"/>
    </source>
</evidence>
<dbReference type="InterPro" id="IPR052207">
    <property type="entry name" value="Max-like/E-box_TFs"/>
</dbReference>
<dbReference type="InterPro" id="IPR036638">
    <property type="entry name" value="HLH_DNA-bd_sf"/>
</dbReference>
<evidence type="ECO:0000259" key="7">
    <source>
        <dbReference type="PROSITE" id="PS50888"/>
    </source>
</evidence>
<evidence type="ECO:0000256" key="5">
    <source>
        <dbReference type="ARBA" id="ARBA00023242"/>
    </source>
</evidence>